<gene>
    <name evidence="5" type="ORF">sscle_01g009700</name>
</gene>
<organism evidence="5 6">
    <name type="scientific">Sclerotinia sclerotiorum (strain ATCC 18683 / 1980 / Ss-1)</name>
    <name type="common">White mold</name>
    <name type="synonym">Whetzelinia sclerotiorum</name>
    <dbReference type="NCBI Taxonomy" id="665079"/>
    <lineage>
        <taxon>Eukaryota</taxon>
        <taxon>Fungi</taxon>
        <taxon>Dikarya</taxon>
        <taxon>Ascomycota</taxon>
        <taxon>Pezizomycotina</taxon>
        <taxon>Leotiomycetes</taxon>
        <taxon>Helotiales</taxon>
        <taxon>Sclerotiniaceae</taxon>
        <taxon>Sclerotinia</taxon>
    </lineage>
</organism>
<dbReference type="CDD" id="cd00086">
    <property type="entry name" value="homeodomain"/>
    <property type="match status" value="1"/>
</dbReference>
<dbReference type="SUPFAM" id="SSF46689">
    <property type="entry name" value="Homeodomain-like"/>
    <property type="match status" value="1"/>
</dbReference>
<keyword evidence="1 2" id="KW-0539">Nucleus</keyword>
<dbReference type="InterPro" id="IPR009057">
    <property type="entry name" value="Homeodomain-like_sf"/>
</dbReference>
<feature type="region of interest" description="Disordered" evidence="3">
    <location>
        <begin position="189"/>
        <end position="249"/>
    </location>
</feature>
<accession>A0A1D9PU57</accession>
<dbReference type="SMART" id="SM00389">
    <property type="entry name" value="HOX"/>
    <property type="match status" value="1"/>
</dbReference>
<dbReference type="InterPro" id="IPR001356">
    <property type="entry name" value="HD"/>
</dbReference>
<protein>
    <recommendedName>
        <fullName evidence="4">Homeobox domain-containing protein</fullName>
    </recommendedName>
</protein>
<sequence length="249" mass="28756">MTLEEMSLSKPNQSESLNSGSSLHEWSQFERHHFLTALPSVDIVSFEGLKPEISERIFELISEGLAKENIMKTPQEDQCLYQQYKANFEDNKYDGRLAEHRWEAIARNLEARGFQRRTRVACASHWAIQEEYVEEEAQRDLDIVLTEAQQDELEVAYKINKHPDNETEAALAEKVELLPHEVKTWFEKKNGRSESVRSTGHSRKRQRQTSPHNDNFHSASPVIASRTNHTTTSFAMNPMATPFTMKPIK</sequence>
<evidence type="ECO:0000313" key="5">
    <source>
        <dbReference type="EMBL" id="APA06200.1"/>
    </source>
</evidence>
<feature type="domain" description="Homeobox" evidence="4">
    <location>
        <begin position="136"/>
        <end position="196"/>
    </location>
</feature>
<dbReference type="Pfam" id="PF00046">
    <property type="entry name" value="Homeodomain"/>
    <property type="match status" value="1"/>
</dbReference>
<evidence type="ECO:0000256" key="3">
    <source>
        <dbReference type="SAM" id="MobiDB-lite"/>
    </source>
</evidence>
<proteinExistence type="predicted"/>
<feature type="region of interest" description="Disordered" evidence="3">
    <location>
        <begin position="1"/>
        <end position="21"/>
    </location>
</feature>
<dbReference type="Gene3D" id="1.10.10.60">
    <property type="entry name" value="Homeodomain-like"/>
    <property type="match status" value="1"/>
</dbReference>
<comment type="subcellular location">
    <subcellularLocation>
        <location evidence="1 2">Nucleus</location>
    </subcellularLocation>
</comment>
<evidence type="ECO:0000256" key="2">
    <source>
        <dbReference type="RuleBase" id="RU000682"/>
    </source>
</evidence>
<dbReference type="Proteomes" id="UP000177798">
    <property type="component" value="Chromosome 1"/>
</dbReference>
<dbReference type="GO" id="GO:0003677">
    <property type="term" value="F:DNA binding"/>
    <property type="evidence" value="ECO:0007669"/>
    <property type="project" value="UniProtKB-UniRule"/>
</dbReference>
<reference evidence="6" key="1">
    <citation type="journal article" date="2017" name="Genome Biol. Evol.">
        <title>The complete genome sequence of the phytopathogenic fungus Sclerotinia sclerotiorum reveals insights into the genome architecture of broad host range pathogens.</title>
        <authorList>
            <person name="Derbyshire M."/>
            <person name="Denton-Giles M."/>
            <person name="Hegedus D."/>
            <person name="Seifbarghy S."/>
            <person name="Rollins J."/>
            <person name="van Kan J."/>
            <person name="Seidl M.F."/>
            <person name="Faino L."/>
            <person name="Mbengue M."/>
            <person name="Navaud O."/>
            <person name="Raffaele S."/>
            <person name="Hammond-Kosack K."/>
            <person name="Heard S."/>
            <person name="Oliver R."/>
        </authorList>
    </citation>
    <scope>NUCLEOTIDE SEQUENCE [LARGE SCALE GENOMIC DNA]</scope>
    <source>
        <strain evidence="6">ATCC 18683 / 1980 / Ss-1</strain>
    </source>
</reference>
<evidence type="ECO:0000256" key="1">
    <source>
        <dbReference type="PROSITE-ProRule" id="PRU00108"/>
    </source>
</evidence>
<dbReference type="VEuPathDB" id="FungiDB:sscle_01g009700"/>
<dbReference type="OrthoDB" id="6159439at2759"/>
<feature type="compositionally biased region" description="Polar residues" evidence="3">
    <location>
        <begin position="9"/>
        <end position="21"/>
    </location>
</feature>
<evidence type="ECO:0000259" key="4">
    <source>
        <dbReference type="PROSITE" id="PS50071"/>
    </source>
</evidence>
<dbReference type="AlphaFoldDB" id="A0A1D9PU57"/>
<keyword evidence="1 2" id="KW-0371">Homeobox</keyword>
<feature type="DNA-binding region" description="Homeobox" evidence="1">
    <location>
        <begin position="138"/>
        <end position="197"/>
    </location>
</feature>
<dbReference type="PROSITE" id="PS50071">
    <property type="entry name" value="HOMEOBOX_2"/>
    <property type="match status" value="1"/>
</dbReference>
<feature type="compositionally biased region" description="Polar residues" evidence="3">
    <location>
        <begin position="225"/>
        <end position="235"/>
    </location>
</feature>
<name>A0A1D9PU57_SCLS1</name>
<dbReference type="EMBL" id="CP017814">
    <property type="protein sequence ID" value="APA06200.1"/>
    <property type="molecule type" value="Genomic_DNA"/>
</dbReference>
<dbReference type="GO" id="GO:0005634">
    <property type="term" value="C:nucleus"/>
    <property type="evidence" value="ECO:0007669"/>
    <property type="project" value="UniProtKB-SubCell"/>
</dbReference>
<keyword evidence="1 2" id="KW-0238">DNA-binding</keyword>
<evidence type="ECO:0000313" key="6">
    <source>
        <dbReference type="Proteomes" id="UP000177798"/>
    </source>
</evidence>
<feature type="compositionally biased region" description="Polar residues" evidence="3">
    <location>
        <begin position="208"/>
        <end position="218"/>
    </location>
</feature>